<dbReference type="InterPro" id="IPR003658">
    <property type="entry name" value="Anti-sigma_ant"/>
</dbReference>
<proteinExistence type="inferred from homology"/>
<evidence type="ECO:0000313" key="4">
    <source>
        <dbReference type="EMBL" id="MBL7257325.1"/>
    </source>
</evidence>
<name>A0ABS1VSD6_9ACTN</name>
<dbReference type="CDD" id="cd07043">
    <property type="entry name" value="STAS_anti-anti-sigma_factors"/>
    <property type="match status" value="1"/>
</dbReference>
<evidence type="ECO:0000313" key="5">
    <source>
        <dbReference type="Proteomes" id="UP000598996"/>
    </source>
</evidence>
<accession>A0ABS1VSD6</accession>
<dbReference type="PANTHER" id="PTHR33495">
    <property type="entry name" value="ANTI-SIGMA FACTOR ANTAGONIST TM_1081-RELATED-RELATED"/>
    <property type="match status" value="1"/>
</dbReference>
<keyword evidence="5" id="KW-1185">Reference proteome</keyword>
<feature type="domain" description="STAS" evidence="3">
    <location>
        <begin position="19"/>
        <end position="97"/>
    </location>
</feature>
<comment type="caution">
    <text evidence="4">The sequence shown here is derived from an EMBL/GenBank/DDBJ whole genome shotgun (WGS) entry which is preliminary data.</text>
</comment>
<evidence type="ECO:0000259" key="3">
    <source>
        <dbReference type="PROSITE" id="PS50801"/>
    </source>
</evidence>
<sequence length="111" mass="11606">MADYYQIGEEPAADRTATVLRLSGELDINARDELRATLTDALAEHEDVTVDLSAVTFIDSEALGALIDGYNSALDLSATFRVVGATGAVARVLTVSGSQAVFDGALETPDS</sequence>
<dbReference type="RefSeq" id="WP_202993898.1">
    <property type="nucleotide sequence ID" value="NZ_JAENHO010000006.1"/>
</dbReference>
<dbReference type="InterPro" id="IPR058548">
    <property type="entry name" value="MlaB-like_STAS"/>
</dbReference>
<protein>
    <recommendedName>
        <fullName evidence="2">Anti-sigma factor antagonist</fullName>
    </recommendedName>
</protein>
<comment type="similarity">
    <text evidence="1 2">Belongs to the anti-sigma-factor antagonist family.</text>
</comment>
<dbReference type="InterPro" id="IPR002645">
    <property type="entry name" value="STAS_dom"/>
</dbReference>
<dbReference type="Proteomes" id="UP000598996">
    <property type="component" value="Unassembled WGS sequence"/>
</dbReference>
<dbReference type="Pfam" id="PF13466">
    <property type="entry name" value="STAS_2"/>
    <property type="match status" value="1"/>
</dbReference>
<dbReference type="NCBIfam" id="TIGR00377">
    <property type="entry name" value="ant_ant_sig"/>
    <property type="match status" value="1"/>
</dbReference>
<gene>
    <name evidence="4" type="ORF">JKJ07_23795</name>
</gene>
<organism evidence="4 5">
    <name type="scientific">Paractinoplanes lichenicola</name>
    <dbReference type="NCBI Taxonomy" id="2802976"/>
    <lineage>
        <taxon>Bacteria</taxon>
        <taxon>Bacillati</taxon>
        <taxon>Actinomycetota</taxon>
        <taxon>Actinomycetes</taxon>
        <taxon>Micromonosporales</taxon>
        <taxon>Micromonosporaceae</taxon>
        <taxon>Paractinoplanes</taxon>
    </lineage>
</organism>
<reference evidence="4 5" key="1">
    <citation type="submission" date="2021-01" db="EMBL/GenBank/DDBJ databases">
        <title>Actinoplanes sp. nov. LDG1-01 isolated from lichen.</title>
        <authorList>
            <person name="Saeng-In P."/>
            <person name="Phongsopitanun W."/>
            <person name="Kanchanasin P."/>
            <person name="Yuki M."/>
            <person name="Kudo T."/>
            <person name="Ohkuma M."/>
            <person name="Tanasupawat S."/>
        </authorList>
    </citation>
    <scope>NUCLEOTIDE SEQUENCE [LARGE SCALE GENOMIC DNA]</scope>
    <source>
        <strain evidence="4 5">LDG1-01</strain>
    </source>
</reference>
<dbReference type="PANTHER" id="PTHR33495:SF2">
    <property type="entry name" value="ANTI-SIGMA FACTOR ANTAGONIST TM_1081-RELATED"/>
    <property type="match status" value="1"/>
</dbReference>
<evidence type="ECO:0000256" key="2">
    <source>
        <dbReference type="RuleBase" id="RU003749"/>
    </source>
</evidence>
<evidence type="ECO:0000256" key="1">
    <source>
        <dbReference type="ARBA" id="ARBA00009013"/>
    </source>
</evidence>
<dbReference type="Gene3D" id="3.30.750.24">
    <property type="entry name" value="STAS domain"/>
    <property type="match status" value="1"/>
</dbReference>
<dbReference type="SUPFAM" id="SSF52091">
    <property type="entry name" value="SpoIIaa-like"/>
    <property type="match status" value="1"/>
</dbReference>
<dbReference type="PROSITE" id="PS50801">
    <property type="entry name" value="STAS"/>
    <property type="match status" value="1"/>
</dbReference>
<dbReference type="InterPro" id="IPR036513">
    <property type="entry name" value="STAS_dom_sf"/>
</dbReference>
<dbReference type="EMBL" id="JAENHO010000006">
    <property type="protein sequence ID" value="MBL7257325.1"/>
    <property type="molecule type" value="Genomic_DNA"/>
</dbReference>